<evidence type="ECO:0000313" key="3">
    <source>
        <dbReference type="Proteomes" id="UP000502260"/>
    </source>
</evidence>
<dbReference type="AlphaFoldDB" id="A0A6F8VDE3"/>
<proteinExistence type="predicted"/>
<dbReference type="CDD" id="cd10447">
    <property type="entry name" value="GIY-YIG_unchar_2"/>
    <property type="match status" value="1"/>
</dbReference>
<evidence type="ECO:0000259" key="1">
    <source>
        <dbReference type="Pfam" id="PF14267"/>
    </source>
</evidence>
<dbReference type="RefSeq" id="WP_173064312.1">
    <property type="nucleotide sequence ID" value="NZ_AP022853.1"/>
</dbReference>
<name>A0A6F8VDE3_9PROT</name>
<reference evidence="3" key="1">
    <citation type="submission" date="2020-03" db="EMBL/GenBank/DDBJ databases">
        <title>Complete genome sequence of sulfur-oxidizing bacterium skT11.</title>
        <authorList>
            <person name="Kanda M."/>
            <person name="Kojima H."/>
            <person name="Fukui M."/>
        </authorList>
    </citation>
    <scope>NUCLEOTIDE SEQUENCE [LARGE SCALE GENOMIC DNA]</scope>
    <source>
        <strain evidence="3">skT11</strain>
    </source>
</reference>
<dbReference type="KEGG" id="slac:SKTS_20570"/>
<sequence>MPSATIKIFLVHGDPKRLRAAELSNWTGKAVAGPRSEFDGVLSREESDSSGVYFLTGADPESGKPAIYVGEAENIRERIKAHLEKDFWNQIIFYISKDENLTKAHIRYLEGKLIEQARKSGRAVVTNGQSSGARLPESDREDMEIFLEKINQLLPVLGVELLVPSASRAVGESEHKKLFCEIKGIKAEGRLAPNGFVVLKGSQAVLTDRASSQKWPWAMNMRQRLKDEGVLETKGEALVFTSDAEFTSPSSAAAVIHGGHANGLTAWKDKNGKTLKEIESV</sequence>
<accession>A0A6F8VDE3</accession>
<keyword evidence="3" id="KW-1185">Reference proteome</keyword>
<evidence type="ECO:0000313" key="2">
    <source>
        <dbReference type="EMBL" id="BCB27171.1"/>
    </source>
</evidence>
<organism evidence="2 3">
    <name type="scientific">Sulfurimicrobium lacus</name>
    <dbReference type="NCBI Taxonomy" id="2715678"/>
    <lineage>
        <taxon>Bacteria</taxon>
        <taxon>Pseudomonadati</taxon>
        <taxon>Pseudomonadota</taxon>
        <taxon>Betaproteobacteria</taxon>
        <taxon>Nitrosomonadales</taxon>
        <taxon>Sulfuricellaceae</taxon>
        <taxon>Sulfurimicrobium</taxon>
    </lineage>
</organism>
<protein>
    <submittedName>
        <fullName evidence="2">Methionine sulfoxide reductase</fullName>
    </submittedName>
</protein>
<feature type="domain" description="DUF4357" evidence="1">
    <location>
        <begin position="222"/>
        <end position="275"/>
    </location>
</feature>
<dbReference type="InterPro" id="IPR025579">
    <property type="entry name" value="DUF4357"/>
</dbReference>
<gene>
    <name evidence="2" type="ORF">SKTS_20570</name>
</gene>
<dbReference type="Pfam" id="PF14267">
    <property type="entry name" value="DUF4357"/>
    <property type="match status" value="1"/>
</dbReference>
<dbReference type="EMBL" id="AP022853">
    <property type="protein sequence ID" value="BCB27171.1"/>
    <property type="molecule type" value="Genomic_DNA"/>
</dbReference>
<dbReference type="Proteomes" id="UP000502260">
    <property type="component" value="Chromosome"/>
</dbReference>